<evidence type="ECO:0000313" key="1">
    <source>
        <dbReference type="EMBL" id="KAF0702678.1"/>
    </source>
</evidence>
<comment type="caution">
    <text evidence="1">The sequence shown here is derived from an EMBL/GenBank/DDBJ whole genome shotgun (WGS) entry which is preliminary data.</text>
</comment>
<dbReference type="AlphaFoldDB" id="A0A6G0VQR1"/>
<gene>
    <name evidence="1" type="ORF">FWK35_00038767</name>
</gene>
<organism evidence="1 2">
    <name type="scientific">Aphis craccivora</name>
    <name type="common">Cowpea aphid</name>
    <dbReference type="NCBI Taxonomy" id="307492"/>
    <lineage>
        <taxon>Eukaryota</taxon>
        <taxon>Metazoa</taxon>
        <taxon>Ecdysozoa</taxon>
        <taxon>Arthropoda</taxon>
        <taxon>Hexapoda</taxon>
        <taxon>Insecta</taxon>
        <taxon>Pterygota</taxon>
        <taxon>Neoptera</taxon>
        <taxon>Paraneoptera</taxon>
        <taxon>Hemiptera</taxon>
        <taxon>Sternorrhyncha</taxon>
        <taxon>Aphidomorpha</taxon>
        <taxon>Aphidoidea</taxon>
        <taxon>Aphididae</taxon>
        <taxon>Aphidini</taxon>
        <taxon>Aphis</taxon>
        <taxon>Aphis</taxon>
    </lineage>
</organism>
<dbReference type="Proteomes" id="UP000478052">
    <property type="component" value="Unassembled WGS sequence"/>
</dbReference>
<keyword evidence="2" id="KW-1185">Reference proteome</keyword>
<accession>A0A6G0VQR1</accession>
<sequence>MSVNITKNPLLVFFIKIDSYNYKFKTCNKVYKTPNGGIGHFRTYYLTHLKDPSDKVVLSKRKLQIILLPALPNTETF</sequence>
<proteinExistence type="predicted"/>
<reference evidence="1 2" key="1">
    <citation type="submission" date="2019-08" db="EMBL/GenBank/DDBJ databases">
        <title>Whole genome of Aphis craccivora.</title>
        <authorList>
            <person name="Voronova N.V."/>
            <person name="Shulinski R.S."/>
            <person name="Bandarenka Y.V."/>
            <person name="Zhorov D.G."/>
            <person name="Warner D."/>
        </authorList>
    </citation>
    <scope>NUCLEOTIDE SEQUENCE [LARGE SCALE GENOMIC DNA]</scope>
    <source>
        <strain evidence="1">180601</strain>
        <tissue evidence="1">Whole Body</tissue>
    </source>
</reference>
<protein>
    <submittedName>
        <fullName evidence="1">Zinc finger BED domain-containing protein 4-like</fullName>
    </submittedName>
</protein>
<evidence type="ECO:0000313" key="2">
    <source>
        <dbReference type="Proteomes" id="UP000478052"/>
    </source>
</evidence>
<dbReference type="EMBL" id="VUJU01014187">
    <property type="protein sequence ID" value="KAF0702678.1"/>
    <property type="molecule type" value="Genomic_DNA"/>
</dbReference>
<name>A0A6G0VQR1_APHCR</name>